<name>A0A7L5DVP9_9BACT</name>
<sequence>MFSKSTPLIYLVDDDDDDRYLVQTILDNHYSACAVRVFASGADLLTHLTHQLDGRLPDLIILDLYMPMFNGFELLSRIKQNSDYEGIPVAIMSDSDEGESRDRCYRLGTNAYLTKTLNMAKMTAEICQLERYWSQGGLGLSGGKSTGLSKLFNFKNLPLN</sequence>
<feature type="modified residue" description="4-aspartylphosphate" evidence="1">
    <location>
        <position position="63"/>
    </location>
</feature>
<organism evidence="3 4">
    <name type="scientific">Spirosoma rhododendri</name>
    <dbReference type="NCBI Taxonomy" id="2728024"/>
    <lineage>
        <taxon>Bacteria</taxon>
        <taxon>Pseudomonadati</taxon>
        <taxon>Bacteroidota</taxon>
        <taxon>Cytophagia</taxon>
        <taxon>Cytophagales</taxon>
        <taxon>Cytophagaceae</taxon>
        <taxon>Spirosoma</taxon>
    </lineage>
</organism>
<dbReference type="SUPFAM" id="SSF52172">
    <property type="entry name" value="CheY-like"/>
    <property type="match status" value="1"/>
</dbReference>
<evidence type="ECO:0000313" key="3">
    <source>
        <dbReference type="EMBL" id="QJD79620.1"/>
    </source>
</evidence>
<evidence type="ECO:0000259" key="2">
    <source>
        <dbReference type="PROSITE" id="PS50110"/>
    </source>
</evidence>
<evidence type="ECO:0000313" key="4">
    <source>
        <dbReference type="Proteomes" id="UP000501128"/>
    </source>
</evidence>
<dbReference type="InterPro" id="IPR011006">
    <property type="entry name" value="CheY-like_superfamily"/>
</dbReference>
<evidence type="ECO:0000256" key="1">
    <source>
        <dbReference type="PROSITE-ProRule" id="PRU00169"/>
    </source>
</evidence>
<dbReference type="AlphaFoldDB" id="A0A7L5DVP9"/>
<dbReference type="RefSeq" id="WP_169551584.1">
    <property type="nucleotide sequence ID" value="NZ_CP051677.1"/>
</dbReference>
<dbReference type="InterPro" id="IPR052893">
    <property type="entry name" value="TCS_response_regulator"/>
</dbReference>
<gene>
    <name evidence="3" type="ORF">HH216_15240</name>
</gene>
<dbReference type="PANTHER" id="PTHR44520:SF2">
    <property type="entry name" value="RESPONSE REGULATOR RCP1"/>
    <property type="match status" value="1"/>
</dbReference>
<dbReference type="Pfam" id="PF00072">
    <property type="entry name" value="Response_reg"/>
    <property type="match status" value="1"/>
</dbReference>
<dbReference type="SMART" id="SM00448">
    <property type="entry name" value="REC"/>
    <property type="match status" value="1"/>
</dbReference>
<keyword evidence="4" id="KW-1185">Reference proteome</keyword>
<accession>A0A7L5DVP9</accession>
<dbReference type="PANTHER" id="PTHR44520">
    <property type="entry name" value="RESPONSE REGULATOR RCP1-RELATED"/>
    <property type="match status" value="1"/>
</dbReference>
<dbReference type="Gene3D" id="3.40.50.2300">
    <property type="match status" value="1"/>
</dbReference>
<dbReference type="EMBL" id="CP051677">
    <property type="protein sequence ID" value="QJD79620.1"/>
    <property type="molecule type" value="Genomic_DNA"/>
</dbReference>
<dbReference type="Proteomes" id="UP000501128">
    <property type="component" value="Chromosome"/>
</dbReference>
<proteinExistence type="predicted"/>
<dbReference type="GO" id="GO:0000160">
    <property type="term" value="P:phosphorelay signal transduction system"/>
    <property type="evidence" value="ECO:0007669"/>
    <property type="project" value="InterPro"/>
</dbReference>
<reference evidence="3 4" key="1">
    <citation type="submission" date="2020-04" db="EMBL/GenBank/DDBJ databases">
        <title>Genome sequencing of novel species.</title>
        <authorList>
            <person name="Heo J."/>
            <person name="Kim S.-J."/>
            <person name="Kim J.-S."/>
            <person name="Hong S.-B."/>
            <person name="Kwon S.-W."/>
        </authorList>
    </citation>
    <scope>NUCLEOTIDE SEQUENCE [LARGE SCALE GENOMIC DNA]</scope>
    <source>
        <strain evidence="3 4">CJU-R4</strain>
    </source>
</reference>
<dbReference type="PROSITE" id="PS50110">
    <property type="entry name" value="RESPONSE_REGULATORY"/>
    <property type="match status" value="1"/>
</dbReference>
<keyword evidence="1" id="KW-0597">Phosphoprotein</keyword>
<feature type="domain" description="Response regulatory" evidence="2">
    <location>
        <begin position="8"/>
        <end position="130"/>
    </location>
</feature>
<protein>
    <submittedName>
        <fullName evidence="3">Response regulator</fullName>
    </submittedName>
</protein>
<dbReference type="InterPro" id="IPR001789">
    <property type="entry name" value="Sig_transdc_resp-reg_receiver"/>
</dbReference>
<dbReference type="KEGG" id="srho:HH216_15240"/>